<accession>A0A4Q2UZI1</accession>
<dbReference type="PANTHER" id="PTHR10696:SF25">
    <property type="entry name" value="OXIDOREDUCTASE AIM17-RELATED"/>
    <property type="match status" value="1"/>
</dbReference>
<gene>
    <name evidence="8" type="ORF">BFJ63_vAg17105</name>
</gene>
<dbReference type="InterPro" id="IPR003819">
    <property type="entry name" value="TauD/TfdA-like"/>
</dbReference>
<dbReference type="GO" id="GO:0005739">
    <property type="term" value="C:mitochondrion"/>
    <property type="evidence" value="ECO:0007669"/>
    <property type="project" value="TreeGrafter"/>
</dbReference>
<keyword evidence="4" id="KW-0223">Dioxygenase</keyword>
<evidence type="ECO:0000256" key="1">
    <source>
        <dbReference type="ARBA" id="ARBA00001954"/>
    </source>
</evidence>
<dbReference type="Gene3D" id="3.40.50.1000">
    <property type="entry name" value="HAD superfamily/HAD-like"/>
    <property type="match status" value="1"/>
</dbReference>
<dbReference type="GO" id="GO:0045329">
    <property type="term" value="P:carnitine biosynthetic process"/>
    <property type="evidence" value="ECO:0007669"/>
    <property type="project" value="TreeGrafter"/>
</dbReference>
<comment type="similarity">
    <text evidence="2">Belongs to the gamma-BBH/TMLD family.</text>
</comment>
<keyword evidence="5" id="KW-0560">Oxidoreductase</keyword>
<dbReference type="Proteomes" id="UP000290540">
    <property type="component" value="Unassembled WGS sequence"/>
</dbReference>
<evidence type="ECO:0000313" key="9">
    <source>
        <dbReference type="Proteomes" id="UP000290540"/>
    </source>
</evidence>
<comment type="cofactor">
    <cofactor evidence="1">
        <name>Fe(2+)</name>
        <dbReference type="ChEBI" id="CHEBI:29033"/>
    </cofactor>
</comment>
<evidence type="ECO:0000256" key="2">
    <source>
        <dbReference type="ARBA" id="ARBA00008654"/>
    </source>
</evidence>
<dbReference type="Pfam" id="PF02668">
    <property type="entry name" value="TauD"/>
    <property type="match status" value="1"/>
</dbReference>
<keyword evidence="6" id="KW-0408">Iron</keyword>
<dbReference type="Pfam" id="PF13242">
    <property type="entry name" value="Hydrolase_like"/>
    <property type="match status" value="1"/>
</dbReference>
<comment type="caution">
    <text evidence="8">The sequence shown here is derived from an EMBL/GenBank/DDBJ whole genome shotgun (WGS) entry which is preliminary data.</text>
</comment>
<proteinExistence type="inferred from homology"/>
<dbReference type="Gene3D" id="3.60.130.10">
    <property type="entry name" value="Clavaminate synthase-like"/>
    <property type="match status" value="1"/>
</dbReference>
<dbReference type="SUPFAM" id="SSF51197">
    <property type="entry name" value="Clavaminate synthase-like"/>
    <property type="match status" value="1"/>
</dbReference>
<dbReference type="GO" id="GO:0046872">
    <property type="term" value="F:metal ion binding"/>
    <property type="evidence" value="ECO:0007669"/>
    <property type="project" value="UniProtKB-KW"/>
</dbReference>
<keyword evidence="3" id="KW-0479">Metal-binding</keyword>
<dbReference type="Gene3D" id="1.10.150.240">
    <property type="entry name" value="Putative phosphatase, domain 2"/>
    <property type="match status" value="1"/>
</dbReference>
<dbReference type="EMBL" id="MQTW01000459">
    <property type="protein sequence ID" value="RYC80015.1"/>
    <property type="molecule type" value="Genomic_DNA"/>
</dbReference>
<dbReference type="PANTHER" id="PTHR10696">
    <property type="entry name" value="GAMMA-BUTYROBETAINE HYDROXYLASE-RELATED"/>
    <property type="match status" value="1"/>
</dbReference>
<sequence>MLDSATLAVGLMRITELFFHTDRSGWDLPPRVLVTVIKTASPEGGHSLLVDGRAVIKYLRMHEHLLYSLVTSSKYSSFKADDGSFKPRPILDETNGTIRLRFDDGIQLSATLIENFAHLRSIIYKHAYAVTLKPGQGYVADNHRYLHGRTSFTGPRELLRILAHARVPAASFGKSGRQMPKRFVLFDVDGTLCRSEGLSIDAFYRCVSDLADMPITADNTVVNLHGQTDLSLARDILTYHGVGGERLGLLTQMFLRKHPAYLRGSADQGLPSEACAGAPELLDWLDGLQRSGPGRQRFLVGLLTGNSRESALLKLRYAGLATDSFELEVSAFGDACPSRTALFHDAIWGIEAKYSAPLDTRDVLLIGDTPLDVECARKVGCKILAVATGNYSVESLQEYQPDFVCSSLSEGRDFIRTFLE</sequence>
<evidence type="ECO:0000259" key="7">
    <source>
        <dbReference type="Pfam" id="PF02668"/>
    </source>
</evidence>
<evidence type="ECO:0000256" key="4">
    <source>
        <dbReference type="ARBA" id="ARBA00022964"/>
    </source>
</evidence>
<feature type="domain" description="TauD/TfdA-like" evidence="7">
    <location>
        <begin position="15"/>
        <end position="161"/>
    </location>
</feature>
<reference evidence="8 9" key="1">
    <citation type="submission" date="2016-12" db="EMBL/GenBank/DDBJ databases">
        <title>Draft genome sequence of Fusarium oxysporum causing rot on Narcissus.</title>
        <authorList>
            <person name="Armitage A.D."/>
            <person name="Taylor A."/>
            <person name="Clarkson J.P."/>
            <person name="Harrison R.J."/>
            <person name="Jackson A.C."/>
        </authorList>
    </citation>
    <scope>NUCLEOTIDE SEQUENCE [LARGE SCALE GENOMIC DNA]</scope>
    <source>
        <strain evidence="8 9">N139</strain>
    </source>
</reference>
<dbReference type="SFLD" id="SFLDS00003">
    <property type="entry name" value="Haloacid_Dehalogenase"/>
    <property type="match status" value="1"/>
</dbReference>
<dbReference type="InterPro" id="IPR036412">
    <property type="entry name" value="HAD-like_sf"/>
</dbReference>
<evidence type="ECO:0000256" key="3">
    <source>
        <dbReference type="ARBA" id="ARBA00022723"/>
    </source>
</evidence>
<evidence type="ECO:0000256" key="6">
    <source>
        <dbReference type="ARBA" id="ARBA00023004"/>
    </source>
</evidence>
<dbReference type="AlphaFoldDB" id="A0A4Q2UZI1"/>
<dbReference type="InterPro" id="IPR042098">
    <property type="entry name" value="TauD-like_sf"/>
</dbReference>
<dbReference type="SUPFAM" id="SSF56784">
    <property type="entry name" value="HAD-like"/>
    <property type="match status" value="1"/>
</dbReference>
<evidence type="ECO:0000256" key="5">
    <source>
        <dbReference type="ARBA" id="ARBA00023002"/>
    </source>
</evidence>
<dbReference type="InterPro" id="IPR023214">
    <property type="entry name" value="HAD_sf"/>
</dbReference>
<protein>
    <recommendedName>
        <fullName evidence="7">TauD/TfdA-like domain-containing protein</fullName>
    </recommendedName>
</protein>
<organism evidence="8 9">
    <name type="scientific">Fusarium oxysporum f. sp. narcissi</name>
    <dbReference type="NCBI Taxonomy" id="451672"/>
    <lineage>
        <taxon>Eukaryota</taxon>
        <taxon>Fungi</taxon>
        <taxon>Dikarya</taxon>
        <taxon>Ascomycota</taxon>
        <taxon>Pezizomycotina</taxon>
        <taxon>Sordariomycetes</taxon>
        <taxon>Hypocreomycetidae</taxon>
        <taxon>Hypocreales</taxon>
        <taxon>Nectriaceae</taxon>
        <taxon>Fusarium</taxon>
        <taxon>Fusarium oxysporum species complex</taxon>
    </lineage>
</organism>
<dbReference type="SFLD" id="SFLDG01129">
    <property type="entry name" value="C1.5:_HAD__Beta-PGM__Phosphata"/>
    <property type="match status" value="1"/>
</dbReference>
<name>A0A4Q2UZI1_FUSOX</name>
<dbReference type="GO" id="GO:0051213">
    <property type="term" value="F:dioxygenase activity"/>
    <property type="evidence" value="ECO:0007669"/>
    <property type="project" value="UniProtKB-KW"/>
</dbReference>
<dbReference type="InterPro" id="IPR050411">
    <property type="entry name" value="AlphaKG_dependent_hydroxylases"/>
</dbReference>
<evidence type="ECO:0000313" key="8">
    <source>
        <dbReference type="EMBL" id="RYC80015.1"/>
    </source>
</evidence>
<dbReference type="InterPro" id="IPR023198">
    <property type="entry name" value="PGP-like_dom2"/>
</dbReference>